<keyword evidence="1" id="KW-0678">Repressor</keyword>
<comment type="caution">
    <text evidence="6">The sequence shown here is derived from an EMBL/GenBank/DDBJ whole genome shotgun (WGS) entry which is preliminary data.</text>
</comment>
<evidence type="ECO:0000313" key="7">
    <source>
        <dbReference type="Proteomes" id="UP000539146"/>
    </source>
</evidence>
<keyword evidence="2" id="KW-0805">Transcription regulation</keyword>
<gene>
    <name evidence="6" type="ORF">HP467_06460</name>
</gene>
<dbReference type="PANTHER" id="PTHR30146:SF148">
    <property type="entry name" value="HTH-TYPE TRANSCRIPTIONAL REPRESSOR PURR-RELATED"/>
    <property type="match status" value="1"/>
</dbReference>
<dbReference type="AlphaFoldDB" id="A0A850DTE9"/>
<dbReference type="PANTHER" id="PTHR30146">
    <property type="entry name" value="LACI-RELATED TRANSCRIPTIONAL REPRESSOR"/>
    <property type="match status" value="1"/>
</dbReference>
<protein>
    <submittedName>
        <fullName evidence="6">LacI family DNA-binding transcriptional regulator</fullName>
    </submittedName>
</protein>
<reference evidence="6 7" key="1">
    <citation type="submission" date="2020-05" db="EMBL/GenBank/DDBJ databases">
        <title>Genome Sequencing of Type Strains.</title>
        <authorList>
            <person name="Lemaire J.F."/>
            <person name="Inderbitzin P."/>
            <person name="Gregorio O.A."/>
            <person name="Collins S.B."/>
            <person name="Wespe N."/>
            <person name="Knight-Connoni V."/>
        </authorList>
    </citation>
    <scope>NUCLEOTIDE SEQUENCE [LARGE SCALE GENOMIC DNA]</scope>
    <source>
        <strain evidence="6 7">DSM 20512</strain>
    </source>
</reference>
<sequence length="338" mass="34975">MTATLRDVARRTGMSRSLVSLALRGDDGVSAPRRELAVRAADELGLPVGSLARRRAAGAPLVLGILLTERANPFHAEVLRSAQATADTLGFALRVVDAFRDDDRLASGLEALHTSTGSADGVLGVAVVSSRLPPAALAAAAADLPVAVDGSAGEALAGRGVDTVRSDEESGMRELVLHLAAAGHVRTCFVGESDHPSTTRRGRAYAAAVALLPTDGRTEDVGSLVADPARIARLLGDGVTAFVTANDATAARLVSAAAGVGLRLPGIASVTGFDGTALAERLDLTTVDQPRARMGARAVELVVERLRGRRVERHEVLPTRLEQRGSVRAAPLLLSPRG</sequence>
<evidence type="ECO:0000256" key="3">
    <source>
        <dbReference type="ARBA" id="ARBA00023125"/>
    </source>
</evidence>
<keyword evidence="4" id="KW-0804">Transcription</keyword>
<dbReference type="EMBL" id="JABMCG010000093">
    <property type="protein sequence ID" value="NUU27755.1"/>
    <property type="molecule type" value="Genomic_DNA"/>
</dbReference>
<dbReference type="PROSITE" id="PS50932">
    <property type="entry name" value="HTH_LACI_2"/>
    <property type="match status" value="1"/>
</dbReference>
<evidence type="ECO:0000256" key="4">
    <source>
        <dbReference type="ARBA" id="ARBA00023163"/>
    </source>
</evidence>
<dbReference type="Proteomes" id="UP000539146">
    <property type="component" value="Unassembled WGS sequence"/>
</dbReference>
<evidence type="ECO:0000313" key="6">
    <source>
        <dbReference type="EMBL" id="NUU27755.1"/>
    </source>
</evidence>
<evidence type="ECO:0000256" key="2">
    <source>
        <dbReference type="ARBA" id="ARBA00023015"/>
    </source>
</evidence>
<name>A0A850DTE9_9MICO</name>
<proteinExistence type="predicted"/>
<evidence type="ECO:0000256" key="1">
    <source>
        <dbReference type="ARBA" id="ARBA00022491"/>
    </source>
</evidence>
<dbReference type="SMART" id="SM00354">
    <property type="entry name" value="HTH_LACI"/>
    <property type="match status" value="1"/>
</dbReference>
<dbReference type="InterPro" id="IPR000843">
    <property type="entry name" value="HTH_LacI"/>
</dbReference>
<dbReference type="InterPro" id="IPR046335">
    <property type="entry name" value="LacI/GalR-like_sensor"/>
</dbReference>
<feature type="domain" description="HTH lacI-type" evidence="5">
    <location>
        <begin position="3"/>
        <end position="57"/>
    </location>
</feature>
<dbReference type="Pfam" id="PF13377">
    <property type="entry name" value="Peripla_BP_3"/>
    <property type="match status" value="1"/>
</dbReference>
<evidence type="ECO:0000259" key="5">
    <source>
        <dbReference type="PROSITE" id="PS50932"/>
    </source>
</evidence>
<dbReference type="RefSeq" id="WP_175325612.1">
    <property type="nucleotide sequence ID" value="NZ_BAAAWP010000001.1"/>
</dbReference>
<dbReference type="InterPro" id="IPR010982">
    <property type="entry name" value="Lambda_DNA-bd_dom_sf"/>
</dbReference>
<organism evidence="6 7">
    <name type="scientific">Curtobacterium citreum</name>
    <dbReference type="NCBI Taxonomy" id="2036"/>
    <lineage>
        <taxon>Bacteria</taxon>
        <taxon>Bacillati</taxon>
        <taxon>Actinomycetota</taxon>
        <taxon>Actinomycetes</taxon>
        <taxon>Micrococcales</taxon>
        <taxon>Microbacteriaceae</taxon>
        <taxon>Curtobacterium</taxon>
    </lineage>
</organism>
<dbReference type="Gene3D" id="1.10.260.40">
    <property type="entry name" value="lambda repressor-like DNA-binding domains"/>
    <property type="match status" value="1"/>
</dbReference>
<dbReference type="SUPFAM" id="SSF47413">
    <property type="entry name" value="lambda repressor-like DNA-binding domains"/>
    <property type="match status" value="1"/>
</dbReference>
<dbReference type="Gene3D" id="3.40.50.2300">
    <property type="match status" value="2"/>
</dbReference>
<dbReference type="CDD" id="cd01392">
    <property type="entry name" value="HTH_LacI"/>
    <property type="match status" value="1"/>
</dbReference>
<keyword evidence="3 6" id="KW-0238">DNA-binding</keyword>
<dbReference type="SUPFAM" id="SSF53822">
    <property type="entry name" value="Periplasmic binding protein-like I"/>
    <property type="match status" value="1"/>
</dbReference>
<dbReference type="InterPro" id="IPR028082">
    <property type="entry name" value="Peripla_BP_I"/>
</dbReference>
<dbReference type="GO" id="GO:0003700">
    <property type="term" value="F:DNA-binding transcription factor activity"/>
    <property type="evidence" value="ECO:0007669"/>
    <property type="project" value="TreeGrafter"/>
</dbReference>
<accession>A0A850DTE9</accession>
<dbReference type="GO" id="GO:0000976">
    <property type="term" value="F:transcription cis-regulatory region binding"/>
    <property type="evidence" value="ECO:0007669"/>
    <property type="project" value="TreeGrafter"/>
</dbReference>